<keyword evidence="2" id="KW-1185">Reference proteome</keyword>
<dbReference type="AlphaFoldDB" id="A0A848LV41"/>
<gene>
    <name evidence="1" type="ORF">HG543_41100</name>
</gene>
<dbReference type="EMBL" id="JABBJJ010000304">
    <property type="protein sequence ID" value="NMO21204.1"/>
    <property type="molecule type" value="Genomic_DNA"/>
</dbReference>
<name>A0A848LV41_9BACT</name>
<evidence type="ECO:0000313" key="2">
    <source>
        <dbReference type="Proteomes" id="UP000518300"/>
    </source>
</evidence>
<protein>
    <recommendedName>
        <fullName evidence="3">Lipoprotein</fullName>
    </recommendedName>
</protein>
<reference evidence="1 2" key="1">
    <citation type="submission" date="2020-04" db="EMBL/GenBank/DDBJ databases">
        <title>Draft genome of Pyxidicoccus fallax type strain.</title>
        <authorList>
            <person name="Whitworth D.E."/>
        </authorList>
    </citation>
    <scope>NUCLEOTIDE SEQUENCE [LARGE SCALE GENOMIC DNA]</scope>
    <source>
        <strain evidence="1 2">DSM 14698</strain>
    </source>
</reference>
<dbReference type="Proteomes" id="UP000518300">
    <property type="component" value="Unassembled WGS sequence"/>
</dbReference>
<dbReference type="RefSeq" id="WP_169350400.1">
    <property type="nucleotide sequence ID" value="NZ_JABBJJ010000304.1"/>
</dbReference>
<dbReference type="PROSITE" id="PS51257">
    <property type="entry name" value="PROKAR_LIPOPROTEIN"/>
    <property type="match status" value="1"/>
</dbReference>
<evidence type="ECO:0008006" key="3">
    <source>
        <dbReference type="Google" id="ProtNLM"/>
    </source>
</evidence>
<sequence>MARAERVLRDGVGATVRGVALAGLVVVLSACGHGNAARKAGGQDGAAAEAPATPDQALVQETVDRRTPRLSWVFDDRLGLLSASEIGIVREGDTVTLTVDTRQRFSGSVRTTGSEAELNGQLFFPTTTSAGGLPRVSIPPSLAHFYVSLNGARPFMLPRECASDETLAEPPADALACQADVERSRSLAFRHSAEYPTVYVCPPGPGAVLIPSGADSAQWSLFRWDLGQRAFVCVRSWEVVADRAADVDAVTLVVTTDGTPREIGAVNNNGVWRLSTTLAEGFTSLELRVKYENGQLNQRGLGAFEVTTVNDHSLIRVQPELLTTRSFRAVNLAIAVTPVSERFFDKGPWQDGFLLNGLSPSLVVRFSGENATLVQFGLAASLFLNRAMSINGGLLFGSSDPNRPWDPVKNLFIGVALDPVLMTELGLGGTGDKKKGE</sequence>
<evidence type="ECO:0000313" key="1">
    <source>
        <dbReference type="EMBL" id="NMO21204.1"/>
    </source>
</evidence>
<accession>A0A848LV41</accession>
<comment type="caution">
    <text evidence="1">The sequence shown here is derived from an EMBL/GenBank/DDBJ whole genome shotgun (WGS) entry which is preliminary data.</text>
</comment>
<proteinExistence type="predicted"/>
<organism evidence="1 2">
    <name type="scientific">Pyxidicoccus fallax</name>
    <dbReference type="NCBI Taxonomy" id="394095"/>
    <lineage>
        <taxon>Bacteria</taxon>
        <taxon>Pseudomonadati</taxon>
        <taxon>Myxococcota</taxon>
        <taxon>Myxococcia</taxon>
        <taxon>Myxococcales</taxon>
        <taxon>Cystobacterineae</taxon>
        <taxon>Myxococcaceae</taxon>
        <taxon>Pyxidicoccus</taxon>
    </lineage>
</organism>